<organism evidence="5 6">
    <name type="scientific">Isoptericola chiayiensis</name>
    <dbReference type="NCBI Taxonomy" id="579446"/>
    <lineage>
        <taxon>Bacteria</taxon>
        <taxon>Bacillati</taxon>
        <taxon>Actinomycetota</taxon>
        <taxon>Actinomycetes</taxon>
        <taxon>Micrococcales</taxon>
        <taxon>Promicromonosporaceae</taxon>
        <taxon>Isoptericola</taxon>
    </lineage>
</organism>
<comment type="caution">
    <text evidence="5">The sequence shown here is derived from an EMBL/GenBank/DDBJ whole genome shotgun (WGS) entry which is preliminary data.</text>
</comment>
<dbReference type="InterPro" id="IPR039422">
    <property type="entry name" value="MarR/SlyA-like"/>
</dbReference>
<dbReference type="Pfam" id="PF01047">
    <property type="entry name" value="MarR"/>
    <property type="match status" value="1"/>
</dbReference>
<gene>
    <name evidence="5" type="ORF">GCM10023216_06660</name>
</gene>
<dbReference type="PROSITE" id="PS01117">
    <property type="entry name" value="HTH_MARR_1"/>
    <property type="match status" value="1"/>
</dbReference>
<dbReference type="SMART" id="SM00347">
    <property type="entry name" value="HTH_MARR"/>
    <property type="match status" value="1"/>
</dbReference>
<dbReference type="PANTHER" id="PTHR33164:SF104">
    <property type="entry name" value="TRANSCRIPTIONAL REGULATORY PROTEIN"/>
    <property type="match status" value="1"/>
</dbReference>
<dbReference type="InterPro" id="IPR023187">
    <property type="entry name" value="Tscrpt_reg_MarR-type_CS"/>
</dbReference>
<accession>A0ABP8Y467</accession>
<dbReference type="InterPro" id="IPR036388">
    <property type="entry name" value="WH-like_DNA-bd_sf"/>
</dbReference>
<dbReference type="Gene3D" id="1.10.10.10">
    <property type="entry name" value="Winged helix-like DNA-binding domain superfamily/Winged helix DNA-binding domain"/>
    <property type="match status" value="1"/>
</dbReference>
<keyword evidence="1" id="KW-0805">Transcription regulation</keyword>
<keyword evidence="3" id="KW-0804">Transcription</keyword>
<dbReference type="EMBL" id="BAABID010000004">
    <property type="protein sequence ID" value="GAA4720428.1"/>
    <property type="molecule type" value="Genomic_DNA"/>
</dbReference>
<protein>
    <submittedName>
        <fullName evidence="5">MarR family transcriptional regulator</fullName>
    </submittedName>
</protein>
<reference evidence="6" key="1">
    <citation type="journal article" date="2019" name="Int. J. Syst. Evol. Microbiol.">
        <title>The Global Catalogue of Microorganisms (GCM) 10K type strain sequencing project: providing services to taxonomists for standard genome sequencing and annotation.</title>
        <authorList>
            <consortium name="The Broad Institute Genomics Platform"/>
            <consortium name="The Broad Institute Genome Sequencing Center for Infectious Disease"/>
            <person name="Wu L."/>
            <person name="Ma J."/>
        </authorList>
    </citation>
    <scope>NUCLEOTIDE SEQUENCE [LARGE SCALE GENOMIC DNA]</scope>
    <source>
        <strain evidence="6">JCM 18063</strain>
    </source>
</reference>
<dbReference type="PANTHER" id="PTHR33164">
    <property type="entry name" value="TRANSCRIPTIONAL REGULATOR, MARR FAMILY"/>
    <property type="match status" value="1"/>
</dbReference>
<dbReference type="PRINTS" id="PR00598">
    <property type="entry name" value="HTHMARR"/>
</dbReference>
<proteinExistence type="predicted"/>
<dbReference type="Proteomes" id="UP001500956">
    <property type="component" value="Unassembled WGS sequence"/>
</dbReference>
<dbReference type="PROSITE" id="PS50995">
    <property type="entry name" value="HTH_MARR_2"/>
    <property type="match status" value="1"/>
</dbReference>
<evidence type="ECO:0000259" key="4">
    <source>
        <dbReference type="PROSITE" id="PS50995"/>
    </source>
</evidence>
<evidence type="ECO:0000313" key="5">
    <source>
        <dbReference type="EMBL" id="GAA4720428.1"/>
    </source>
</evidence>
<dbReference type="SUPFAM" id="SSF46785">
    <property type="entry name" value="Winged helix' DNA-binding domain"/>
    <property type="match status" value="1"/>
</dbReference>
<feature type="domain" description="HTH marR-type" evidence="4">
    <location>
        <begin position="14"/>
        <end position="149"/>
    </location>
</feature>
<evidence type="ECO:0000256" key="2">
    <source>
        <dbReference type="ARBA" id="ARBA00023125"/>
    </source>
</evidence>
<keyword evidence="2" id="KW-0238">DNA-binding</keyword>
<dbReference type="InterPro" id="IPR000835">
    <property type="entry name" value="HTH_MarR-typ"/>
</dbReference>
<evidence type="ECO:0000256" key="1">
    <source>
        <dbReference type="ARBA" id="ARBA00023015"/>
    </source>
</evidence>
<sequence length="161" mass="18526">MTTTHRTSGTAQRAAATWEALFRSQVTLMRRFQTDEVWVELTMREYDVLFTLSRAHDGILRLRDLNENVLLAQSSLSRMVERLEERGLVTRSVPCEDGRGTLVALTDEGRRLQRRVGRRHVRAMEQYVGSALDDDEQAELTRLLDKLRTAQPDIADWSPRG</sequence>
<name>A0ABP8Y467_9MICO</name>
<keyword evidence="6" id="KW-1185">Reference proteome</keyword>
<evidence type="ECO:0000313" key="6">
    <source>
        <dbReference type="Proteomes" id="UP001500956"/>
    </source>
</evidence>
<evidence type="ECO:0000256" key="3">
    <source>
        <dbReference type="ARBA" id="ARBA00023163"/>
    </source>
</evidence>
<dbReference type="InterPro" id="IPR036390">
    <property type="entry name" value="WH_DNA-bd_sf"/>
</dbReference>
<dbReference type="RefSeq" id="WP_172148521.1">
    <property type="nucleotide sequence ID" value="NZ_BAABID010000004.1"/>
</dbReference>